<sequence>MDHILKKYCPRIEFDSYEDFCENFRIDVPEAFNFGFDVVDEWARVEPGKRALVWCDDAGEERAFTFSDIARLSNKAANAFRKLGIGKGDVAMMILRRRWEYWVCAVALCKLGATIIPATLQLTSKDIAYRANSAQVKMVVCVDDDYVCGQMDRALPDSPSIAHRVVVAGERAGWTAFDALIADEPEEFARPVGEAGVTSKDTMLIYFTSGTTGLAKAVCHNFAHPLGHILTARYWQQVRENELHMSVTDSGWAKFGWGKIYGQWICGTTVFAYDMDKFVPVKLLQKIQDYRLTTFCAPPTMYRFMLQEDVASFDLSSVQNFATAGEPLNAEVTIQWERLTGKKIREGFGQTEGPVLLATFPWIEPRPGSMGKPSPLLNVKLLDEDGAEVPDGEEGAICVTGLREAYPPGLFTGYYQDEERTRQAVGGDYYNLHDMAWRDSDGYCFFVGRNDDVIKCSGYRIGPFEVESALVEHPAVVECAVTAAPDPIRGKVVKATVVLARGWEPSDELVRELQEHVKHTTAPYKYPRIVEFTDELPKTIGGKIKRKLIRTRDGIED</sequence>
<evidence type="ECO:0000259" key="6">
    <source>
        <dbReference type="Pfam" id="PF13193"/>
    </source>
</evidence>
<accession>A0A2K2U2F0</accession>
<comment type="similarity">
    <text evidence="1">Belongs to the ATP-dependent AMP-binding enzyme family.</text>
</comment>
<keyword evidence="4" id="KW-0067">ATP-binding</keyword>
<dbReference type="InterPro" id="IPR045851">
    <property type="entry name" value="AMP-bd_C_sf"/>
</dbReference>
<evidence type="ECO:0000313" key="8">
    <source>
        <dbReference type="Proteomes" id="UP000236488"/>
    </source>
</evidence>
<dbReference type="GO" id="GO:0015645">
    <property type="term" value="F:fatty acid ligase activity"/>
    <property type="evidence" value="ECO:0007669"/>
    <property type="project" value="TreeGrafter"/>
</dbReference>
<dbReference type="InterPro" id="IPR042099">
    <property type="entry name" value="ANL_N_sf"/>
</dbReference>
<keyword evidence="8" id="KW-1185">Reference proteome</keyword>
<dbReference type="GO" id="GO:0006633">
    <property type="term" value="P:fatty acid biosynthetic process"/>
    <property type="evidence" value="ECO:0007669"/>
    <property type="project" value="TreeGrafter"/>
</dbReference>
<evidence type="ECO:0000256" key="1">
    <source>
        <dbReference type="ARBA" id="ARBA00006432"/>
    </source>
</evidence>
<dbReference type="InterPro" id="IPR000873">
    <property type="entry name" value="AMP-dep_synth/lig_dom"/>
</dbReference>
<dbReference type="PROSITE" id="PS00455">
    <property type="entry name" value="AMP_BINDING"/>
    <property type="match status" value="1"/>
</dbReference>
<gene>
    <name evidence="7" type="ORF">C2L80_11970</name>
</gene>
<dbReference type="InterPro" id="IPR051087">
    <property type="entry name" value="Mitochondrial_ACSM"/>
</dbReference>
<dbReference type="GO" id="GO:0016405">
    <property type="term" value="F:CoA-ligase activity"/>
    <property type="evidence" value="ECO:0007669"/>
    <property type="project" value="UniProtKB-ARBA"/>
</dbReference>
<name>A0A2K2U2F0_9ACTN</name>
<evidence type="ECO:0000259" key="5">
    <source>
        <dbReference type="Pfam" id="PF00501"/>
    </source>
</evidence>
<evidence type="ECO:0000256" key="4">
    <source>
        <dbReference type="ARBA" id="ARBA00022840"/>
    </source>
</evidence>
<evidence type="ECO:0000256" key="2">
    <source>
        <dbReference type="ARBA" id="ARBA00022598"/>
    </source>
</evidence>
<comment type="caution">
    <text evidence="7">The sequence shown here is derived from an EMBL/GenBank/DDBJ whole genome shotgun (WGS) entry which is preliminary data.</text>
</comment>
<keyword evidence="2" id="KW-0436">Ligase</keyword>
<dbReference type="GO" id="GO:0006637">
    <property type="term" value="P:acyl-CoA metabolic process"/>
    <property type="evidence" value="ECO:0007669"/>
    <property type="project" value="TreeGrafter"/>
</dbReference>
<dbReference type="Pfam" id="PF00501">
    <property type="entry name" value="AMP-binding"/>
    <property type="match status" value="1"/>
</dbReference>
<protein>
    <submittedName>
        <fullName evidence="7">Acetyl-CoA synthetase</fullName>
    </submittedName>
</protein>
<dbReference type="InterPro" id="IPR025110">
    <property type="entry name" value="AMP-bd_C"/>
</dbReference>
<evidence type="ECO:0000313" key="7">
    <source>
        <dbReference type="EMBL" id="PNV64442.1"/>
    </source>
</evidence>
<dbReference type="Gene3D" id="3.30.300.30">
    <property type="match status" value="1"/>
</dbReference>
<proteinExistence type="inferred from homology"/>
<feature type="domain" description="AMP-dependent synthetase/ligase" evidence="5">
    <location>
        <begin position="40"/>
        <end position="415"/>
    </location>
</feature>
<evidence type="ECO:0000256" key="3">
    <source>
        <dbReference type="ARBA" id="ARBA00022741"/>
    </source>
</evidence>
<feature type="domain" description="AMP-binding enzyme C-terminal" evidence="6">
    <location>
        <begin position="465"/>
        <end position="543"/>
    </location>
</feature>
<dbReference type="Pfam" id="PF13193">
    <property type="entry name" value="AMP-binding_C"/>
    <property type="match status" value="1"/>
</dbReference>
<dbReference type="PANTHER" id="PTHR43605">
    <property type="entry name" value="ACYL-COENZYME A SYNTHETASE"/>
    <property type="match status" value="1"/>
</dbReference>
<dbReference type="Gene3D" id="3.40.50.12780">
    <property type="entry name" value="N-terminal domain of ligase-like"/>
    <property type="match status" value="1"/>
</dbReference>
<dbReference type="Proteomes" id="UP000236488">
    <property type="component" value="Unassembled WGS sequence"/>
</dbReference>
<dbReference type="AlphaFoldDB" id="A0A2K2U2F0"/>
<keyword evidence="3" id="KW-0547">Nucleotide-binding</keyword>
<dbReference type="SUPFAM" id="SSF56801">
    <property type="entry name" value="Acetyl-CoA synthetase-like"/>
    <property type="match status" value="1"/>
</dbReference>
<dbReference type="GO" id="GO:0005524">
    <property type="term" value="F:ATP binding"/>
    <property type="evidence" value="ECO:0007669"/>
    <property type="project" value="UniProtKB-KW"/>
</dbReference>
<reference evidence="7 8" key="1">
    <citation type="journal article" date="2018" name="Int. J. Syst. Evol. Microbiol.">
        <title>Rubneribacter badeniensis gen. nov., sp. nov. and Enteroscipio rubneri gen. nov., sp. nov., new members of the Eggerthellaceae isolated from human faeces.</title>
        <authorList>
            <person name="Danylec N."/>
            <person name="Gobl A."/>
            <person name="Stoll D.A."/>
            <person name="Hetzer B."/>
            <person name="Kulling S.E."/>
            <person name="Huch M."/>
        </authorList>
    </citation>
    <scope>NUCLEOTIDE SEQUENCE [LARGE SCALE GENOMIC DNA]</scope>
    <source>
        <strain evidence="7 8">ResAG-85</strain>
    </source>
</reference>
<dbReference type="PANTHER" id="PTHR43605:SF10">
    <property type="entry name" value="ACYL-COA SYNTHETASE MEDIUM CHAIN FAMILY MEMBER 3"/>
    <property type="match status" value="1"/>
</dbReference>
<organism evidence="7 8">
    <name type="scientific">Rubneribacter badeniensis</name>
    <dbReference type="NCBI Taxonomy" id="2070688"/>
    <lineage>
        <taxon>Bacteria</taxon>
        <taxon>Bacillati</taxon>
        <taxon>Actinomycetota</taxon>
        <taxon>Coriobacteriia</taxon>
        <taxon>Eggerthellales</taxon>
        <taxon>Eggerthellaceae</taxon>
        <taxon>Rubneribacter</taxon>
    </lineage>
</organism>
<dbReference type="EMBL" id="PPEL01000099">
    <property type="protein sequence ID" value="PNV64442.1"/>
    <property type="molecule type" value="Genomic_DNA"/>
</dbReference>
<dbReference type="FunFam" id="3.30.300.30:FF:000005">
    <property type="entry name" value="Acyl-coenzyme A synthetase ACSM5, mitochondrial"/>
    <property type="match status" value="1"/>
</dbReference>
<dbReference type="RefSeq" id="WP_103263275.1">
    <property type="nucleotide sequence ID" value="NZ_PPEL01000099.1"/>
</dbReference>
<dbReference type="GO" id="GO:0004321">
    <property type="term" value="F:fatty-acyl-CoA synthase activity"/>
    <property type="evidence" value="ECO:0007669"/>
    <property type="project" value="TreeGrafter"/>
</dbReference>
<dbReference type="InterPro" id="IPR020845">
    <property type="entry name" value="AMP-binding_CS"/>
</dbReference>